<keyword evidence="2" id="KW-1185">Reference proteome</keyword>
<dbReference type="AlphaFoldDB" id="A0A1M5JS29"/>
<protein>
    <submittedName>
        <fullName evidence="1">Putative porin</fullName>
    </submittedName>
</protein>
<dbReference type="Pfam" id="PF14121">
    <property type="entry name" value="Porin_10"/>
    <property type="match status" value="1"/>
</dbReference>
<accession>A0A1M5JS29</accession>
<name>A0A1M5JS29_9FLAO</name>
<dbReference type="Proteomes" id="UP000184532">
    <property type="component" value="Unassembled WGS sequence"/>
</dbReference>
<dbReference type="EMBL" id="FQWL01000002">
    <property type="protein sequence ID" value="SHG43367.1"/>
    <property type="molecule type" value="Genomic_DNA"/>
</dbReference>
<dbReference type="STRING" id="570519.SAMN04488116_1189"/>
<reference evidence="2" key="1">
    <citation type="submission" date="2016-11" db="EMBL/GenBank/DDBJ databases">
        <authorList>
            <person name="Varghese N."/>
            <person name="Submissions S."/>
        </authorList>
    </citation>
    <scope>NUCLEOTIDE SEQUENCE [LARGE SCALE GENOMIC DNA]</scope>
    <source>
        <strain evidence="2">DSM 22638</strain>
    </source>
</reference>
<evidence type="ECO:0000313" key="2">
    <source>
        <dbReference type="Proteomes" id="UP000184532"/>
    </source>
</evidence>
<organism evidence="1 2">
    <name type="scientific">Flagellimonas flava</name>
    <dbReference type="NCBI Taxonomy" id="570519"/>
    <lineage>
        <taxon>Bacteria</taxon>
        <taxon>Pseudomonadati</taxon>
        <taxon>Bacteroidota</taxon>
        <taxon>Flavobacteriia</taxon>
        <taxon>Flavobacteriales</taxon>
        <taxon>Flavobacteriaceae</taxon>
        <taxon>Flagellimonas</taxon>
    </lineage>
</organism>
<evidence type="ECO:0000313" key="1">
    <source>
        <dbReference type="EMBL" id="SHG43367.1"/>
    </source>
</evidence>
<gene>
    <name evidence="1" type="ORF">SAMN04488116_1189</name>
</gene>
<dbReference type="InterPro" id="IPR025631">
    <property type="entry name" value="Porin_10"/>
</dbReference>
<proteinExistence type="predicted"/>
<sequence length="716" mass="83347">MEKKKPLGFWQQTFTFLIETKHIPLPDQLRGMRFIFFALFFLLNLSLYAQQDSLPPPKKIDSVLVERDSVPPQTKLDSVTPKDSVKTRKPRLVRPIMEEQEMDSVSIQDYKIITYARDTLILDTTLTIQKEYKYNYLRKDDFEVMPFENIGRPYNVLGRTFSGNSYYPHIGAQARHSNYFEVEDIDYYNVATPMTELMFKTTLEQGQLLDALLAFNLSRRFSASVAYKGFRSLGKYRFDQAQSGNFKTTFTYANKKNTYNVRGHITAQDLESEENGGLLNRGQFENTETDDFTDRSRIDILYNDANNRILGKRYYLDHQLKLFNVKKDSTKGLPTSLTLGHEVFYETRFYDFTQSSQNDAFGLDPFVTPIEDRARLKTTFNKVSATFSNRILGQLTGSASLYNYNYFFNSILRTDSGTIQNKLEGEEISVGGSYYKDLGRLRLKGDVNYTVSGDLTGNAFNALVDYQINDNNRVAGTITVSSRMPDFNYLLYQSDYRNFNWQNTDTFEKQQTQTIGFGFDSKKFGLLEAEYSAIDNYTYFASQATQAQIDAAQETAFVRPFQETSTINHLRVKYTKEIKWRRWALANTVLYQEVTQDNQVINLPQLLTRNTVYFSKDVFKKAMFLQTGVTFKYFTSYNMNAYNPLLGEFYIQNNEEFGGYPLLDFFINAKIRQTRVYLKAEHFNTIFTSQPNYYSAPNYPYRDFVIRFGLVWNFFS</sequence>